<accession>A0A1G5NHT8</accession>
<feature type="transmembrane region" description="Helical" evidence="1">
    <location>
        <begin position="12"/>
        <end position="40"/>
    </location>
</feature>
<evidence type="ECO:0000313" key="3">
    <source>
        <dbReference type="Proteomes" id="UP000199347"/>
    </source>
</evidence>
<keyword evidence="1" id="KW-1133">Transmembrane helix</keyword>
<keyword evidence="3" id="KW-1185">Reference proteome</keyword>
<evidence type="ECO:0000313" key="2">
    <source>
        <dbReference type="EMBL" id="SCZ37003.1"/>
    </source>
</evidence>
<dbReference type="AlphaFoldDB" id="A0A1G5NHT8"/>
<sequence>MPDLNEPSCWRAAAITFVVCAGLLLVISLVVSGGATTVAVS</sequence>
<protein>
    <submittedName>
        <fullName evidence="2">Uncharacterized protein</fullName>
    </submittedName>
</protein>
<proteinExistence type="predicted"/>
<reference evidence="2 3" key="1">
    <citation type="submission" date="2016-10" db="EMBL/GenBank/DDBJ databases">
        <authorList>
            <person name="de Groot N.N."/>
        </authorList>
    </citation>
    <scope>NUCLEOTIDE SEQUENCE [LARGE SCALE GENOMIC DNA]</scope>
    <source>
        <strain evidence="2 3">DSM 2698</strain>
    </source>
</reference>
<dbReference type="EMBL" id="FMVW01000004">
    <property type="protein sequence ID" value="SCZ37003.1"/>
    <property type="molecule type" value="Genomic_DNA"/>
</dbReference>
<organism evidence="2 3">
    <name type="scientific">Afifella marina DSM 2698</name>
    <dbReference type="NCBI Taxonomy" id="1120955"/>
    <lineage>
        <taxon>Bacteria</taxon>
        <taxon>Pseudomonadati</taxon>
        <taxon>Pseudomonadota</taxon>
        <taxon>Alphaproteobacteria</taxon>
        <taxon>Hyphomicrobiales</taxon>
        <taxon>Afifellaceae</taxon>
        <taxon>Afifella</taxon>
    </lineage>
</organism>
<keyword evidence="1" id="KW-0812">Transmembrane</keyword>
<gene>
    <name evidence="2" type="ORF">SAMN03080610_02071</name>
</gene>
<evidence type="ECO:0000256" key="1">
    <source>
        <dbReference type="SAM" id="Phobius"/>
    </source>
</evidence>
<dbReference type="Proteomes" id="UP000199347">
    <property type="component" value="Unassembled WGS sequence"/>
</dbReference>
<keyword evidence="1" id="KW-0472">Membrane</keyword>
<name>A0A1G5NHT8_AFIMA</name>